<evidence type="ECO:0000256" key="1">
    <source>
        <dbReference type="ARBA" id="ARBA00006471"/>
    </source>
</evidence>
<dbReference type="Gene3D" id="3.30.1370.30">
    <property type="match status" value="1"/>
</dbReference>
<dbReference type="PANTHER" id="PTHR11758">
    <property type="entry name" value="40S RIBOSOMAL PROTEIN S15A"/>
    <property type="match status" value="1"/>
</dbReference>
<feature type="compositionally biased region" description="Pro residues" evidence="4">
    <location>
        <begin position="29"/>
        <end position="39"/>
    </location>
</feature>
<evidence type="ECO:0000313" key="5">
    <source>
        <dbReference type="EMBL" id="CAJ1378262.1"/>
    </source>
</evidence>
<feature type="compositionally biased region" description="Basic residues" evidence="4">
    <location>
        <begin position="567"/>
        <end position="578"/>
    </location>
</feature>
<evidence type="ECO:0000256" key="2">
    <source>
        <dbReference type="ARBA" id="ARBA00022980"/>
    </source>
</evidence>
<evidence type="ECO:0000256" key="3">
    <source>
        <dbReference type="ARBA" id="ARBA00023274"/>
    </source>
</evidence>
<feature type="region of interest" description="Disordered" evidence="4">
    <location>
        <begin position="14"/>
        <end position="41"/>
    </location>
</feature>
<dbReference type="GO" id="GO:0003735">
    <property type="term" value="F:structural constituent of ribosome"/>
    <property type="evidence" value="ECO:0007669"/>
    <property type="project" value="InterPro"/>
</dbReference>
<organism evidence="5 6">
    <name type="scientific">Effrenium voratum</name>
    <dbReference type="NCBI Taxonomy" id="2562239"/>
    <lineage>
        <taxon>Eukaryota</taxon>
        <taxon>Sar</taxon>
        <taxon>Alveolata</taxon>
        <taxon>Dinophyceae</taxon>
        <taxon>Suessiales</taxon>
        <taxon>Symbiodiniaceae</taxon>
        <taxon>Effrenium</taxon>
    </lineage>
</organism>
<comment type="caution">
    <text evidence="5">The sequence shown here is derived from an EMBL/GenBank/DDBJ whole genome shotgun (WGS) entry which is preliminary data.</text>
</comment>
<comment type="similarity">
    <text evidence="1">Belongs to the universal ribosomal protein uS8 family.</text>
</comment>
<feature type="region of interest" description="Disordered" evidence="4">
    <location>
        <begin position="542"/>
        <end position="621"/>
    </location>
</feature>
<sequence>MALSPWDSLRDFAGFRGAERKPVTGRLAVPPPENEPPVPVSAADRVKQRLAALRGNATPQRIPGIAQRASKAKKEEDEEAELLAFRCPGRCGHRWVTGRGATASEQICKWCGESVVGVPSKGSVFCEIDQDAASAGEVVRIRLEQHVAPGWATLELEDRLVQFVRSEVKFISQFFDKDGVRDYIAYRQGRMLEEAEGRDRNKDALLVERLARVVEALCKAEFTGSMRAGEADAKLQALLEGDIRFAVLSAPERDAKGAVVTAEVDFRIMLDVEDRIADKADDRLQQLRKVAAEIDKKVLAKSQKDVATGDHPRQLLAAMIASLDWRRGLSDNLGREGHDRIRCMTCRFLEEDCSTDIARSREVRQALRALPSFVFTARVVLVRTDGQEDWQSKADLLEAVAQTKSNQCLVRARPELFSSPEWLQSAVERLQALAAPVPKSAPLSLSGLVGLGRSAQNLRVAEEVKFEAICDIPGFLQSFLDPSGAWLGHVRWCDASQELLGVKTAPVSAKGLQDARRTFRAYCALEELPTFVDFLRDFRQKGAAQARPQPRLPKPRQEQNLQEASGRRSRSRSRRSPRSPRSPRSARSPRSPRARARRSPSYGAYRPPGAPSPEKPPGKNAAMGGRWRLVLIRPNSKVIIKFLQVMQKHGYIGDLEIIDDHRAGKVVVELIGRINKCGVISPRTTTYGIMDHEEARRKHVGGKIVGFFF</sequence>
<proteinExistence type="inferred from homology"/>
<dbReference type="InterPro" id="IPR035987">
    <property type="entry name" value="Ribosomal_uS8_sf"/>
</dbReference>
<dbReference type="GO" id="GO:0005840">
    <property type="term" value="C:ribosome"/>
    <property type="evidence" value="ECO:0007669"/>
    <property type="project" value="UniProtKB-KW"/>
</dbReference>
<dbReference type="InterPro" id="IPR000630">
    <property type="entry name" value="Ribosomal_uS8"/>
</dbReference>
<gene>
    <name evidence="5" type="ORF">EVOR1521_LOCUS6846</name>
</gene>
<protein>
    <recommendedName>
        <fullName evidence="7">40S ribosomal protein S15a</fullName>
    </recommendedName>
</protein>
<keyword evidence="6" id="KW-1185">Reference proteome</keyword>
<evidence type="ECO:0000256" key="4">
    <source>
        <dbReference type="SAM" id="MobiDB-lite"/>
    </source>
</evidence>
<evidence type="ECO:0000313" key="6">
    <source>
        <dbReference type="Proteomes" id="UP001178507"/>
    </source>
</evidence>
<dbReference type="Gene3D" id="3.30.1490.10">
    <property type="match status" value="1"/>
</dbReference>
<evidence type="ECO:0008006" key="7">
    <source>
        <dbReference type="Google" id="ProtNLM"/>
    </source>
</evidence>
<accession>A0AA36I112</accession>
<dbReference type="FunFam" id="3.30.1370.30:FF:000001">
    <property type="entry name" value="40S ribosomal protein S15a"/>
    <property type="match status" value="1"/>
</dbReference>
<dbReference type="SUPFAM" id="SSF56047">
    <property type="entry name" value="Ribosomal protein S8"/>
    <property type="match status" value="1"/>
</dbReference>
<dbReference type="EMBL" id="CAUJNA010000524">
    <property type="protein sequence ID" value="CAJ1378262.1"/>
    <property type="molecule type" value="Genomic_DNA"/>
</dbReference>
<dbReference type="GO" id="GO:1990904">
    <property type="term" value="C:ribonucleoprotein complex"/>
    <property type="evidence" value="ECO:0007669"/>
    <property type="project" value="UniProtKB-KW"/>
</dbReference>
<dbReference type="Proteomes" id="UP001178507">
    <property type="component" value="Unassembled WGS sequence"/>
</dbReference>
<name>A0AA36I112_9DINO</name>
<keyword evidence="3" id="KW-0687">Ribonucleoprotein</keyword>
<dbReference type="AlphaFoldDB" id="A0AA36I112"/>
<reference evidence="5" key="1">
    <citation type="submission" date="2023-08" db="EMBL/GenBank/DDBJ databases">
        <authorList>
            <person name="Chen Y."/>
            <person name="Shah S."/>
            <person name="Dougan E. K."/>
            <person name="Thang M."/>
            <person name="Chan C."/>
        </authorList>
    </citation>
    <scope>NUCLEOTIDE SEQUENCE</scope>
</reference>
<keyword evidence="2" id="KW-0689">Ribosomal protein</keyword>
<dbReference type="GO" id="GO:0006412">
    <property type="term" value="P:translation"/>
    <property type="evidence" value="ECO:0007669"/>
    <property type="project" value="InterPro"/>
</dbReference>